<comment type="caution">
    <text evidence="9">The sequence shown here is derived from an EMBL/GenBank/DDBJ whole genome shotgun (WGS) entry which is preliminary data.</text>
</comment>
<dbReference type="InterPro" id="IPR033370">
    <property type="entry name" value="COG1"/>
</dbReference>
<proteinExistence type="inferred from homology"/>
<gene>
    <name evidence="9" type="ORF">C2E20_5989</name>
</gene>
<feature type="region of interest" description="Disordered" evidence="8">
    <location>
        <begin position="641"/>
        <end position="669"/>
    </location>
</feature>
<name>A0A2P6V911_9CHLO</name>
<dbReference type="Pfam" id="PF08700">
    <property type="entry name" value="VPS51_Exo84_N"/>
    <property type="match status" value="1"/>
</dbReference>
<dbReference type="Proteomes" id="UP000239649">
    <property type="component" value="Unassembled WGS sequence"/>
</dbReference>
<keyword evidence="7" id="KW-0472">Membrane</keyword>
<dbReference type="PANTHER" id="PTHR31658">
    <property type="entry name" value="CONSERVED OLIGOMERIC GOLGI COMPLEX SUBUNIT 1"/>
    <property type="match status" value="1"/>
</dbReference>
<comment type="similarity">
    <text evidence="2">Belongs to the COG1 family.</text>
</comment>
<evidence type="ECO:0000256" key="2">
    <source>
        <dbReference type="ARBA" id="ARBA00006653"/>
    </source>
</evidence>
<evidence type="ECO:0000256" key="3">
    <source>
        <dbReference type="ARBA" id="ARBA00020978"/>
    </source>
</evidence>
<dbReference type="GO" id="GO:0000139">
    <property type="term" value="C:Golgi membrane"/>
    <property type="evidence" value="ECO:0007669"/>
    <property type="project" value="UniProtKB-SubCell"/>
</dbReference>
<comment type="subcellular location">
    <subcellularLocation>
        <location evidence="1">Golgi apparatus membrane</location>
        <topology evidence="1">Peripheral membrane protein</topology>
    </subcellularLocation>
</comment>
<dbReference type="GO" id="GO:0015031">
    <property type="term" value="P:protein transport"/>
    <property type="evidence" value="ECO:0007669"/>
    <property type="project" value="UniProtKB-KW"/>
</dbReference>
<evidence type="ECO:0000256" key="1">
    <source>
        <dbReference type="ARBA" id="ARBA00004395"/>
    </source>
</evidence>
<dbReference type="STRING" id="554055.A0A2P6V911"/>
<protein>
    <recommendedName>
        <fullName evidence="3">Conserved oligomeric Golgi complex subunit 1</fullName>
    </recommendedName>
</protein>
<keyword evidence="10" id="KW-1185">Reference proteome</keyword>
<dbReference type="AlphaFoldDB" id="A0A2P6V911"/>
<dbReference type="OrthoDB" id="46189at2759"/>
<organism evidence="9 10">
    <name type="scientific">Micractinium conductrix</name>
    <dbReference type="NCBI Taxonomy" id="554055"/>
    <lineage>
        <taxon>Eukaryota</taxon>
        <taxon>Viridiplantae</taxon>
        <taxon>Chlorophyta</taxon>
        <taxon>core chlorophytes</taxon>
        <taxon>Trebouxiophyceae</taxon>
        <taxon>Chlorellales</taxon>
        <taxon>Chlorellaceae</taxon>
        <taxon>Chlorella clade</taxon>
        <taxon>Micractinium</taxon>
    </lineage>
</organism>
<evidence type="ECO:0000256" key="7">
    <source>
        <dbReference type="ARBA" id="ARBA00023136"/>
    </source>
</evidence>
<reference evidence="9 10" key="1">
    <citation type="journal article" date="2018" name="Plant J.">
        <title>Genome sequences of Chlorella sorokiniana UTEX 1602 and Micractinium conductrix SAG 241.80: implications to maltose excretion by a green alga.</title>
        <authorList>
            <person name="Arriola M.B."/>
            <person name="Velmurugan N."/>
            <person name="Zhang Y."/>
            <person name="Plunkett M.H."/>
            <person name="Hondzo H."/>
            <person name="Barney B.M."/>
        </authorList>
    </citation>
    <scope>NUCLEOTIDE SEQUENCE [LARGE SCALE GENOMIC DNA]</scope>
    <source>
        <strain evidence="9 10">SAG 241.80</strain>
    </source>
</reference>
<keyword evidence="4" id="KW-0813">Transport</keyword>
<evidence type="ECO:0000256" key="4">
    <source>
        <dbReference type="ARBA" id="ARBA00022448"/>
    </source>
</evidence>
<evidence type="ECO:0000313" key="9">
    <source>
        <dbReference type="EMBL" id="PSC70573.1"/>
    </source>
</evidence>
<keyword evidence="6" id="KW-0333">Golgi apparatus</keyword>
<dbReference type="GO" id="GO:0006891">
    <property type="term" value="P:intra-Golgi vesicle-mediated transport"/>
    <property type="evidence" value="ECO:0007669"/>
    <property type="project" value="InterPro"/>
</dbReference>
<sequence length="1067" mass="109306">MDVGQLFRERTIAEIREVETRTHHEIEEKKQQLRHVVGDSYRDLISSADTIIDIARSCQRLVELTGGLQGGLGALAAGAAAGGGAPPTPAASSYDRLYALGSRIKYLIDTPETIYGCLDGREFLAAARRFVRAAEVHRVLTAGQAKQVAQRFPLLQHQWPLVKKFRPQVYNAAGTWLGSHGELSAAQAAAALAAQALLKPMDGAEVLKAFLTARQAYIMQCLSGAAAAGADTDLDSLAFILADVATMVCSTLAQCGELFLQLPGVSATPLLVQALAADDSSSVDLLFDTGKEAEAWKAQVDAVRGRLAELSAAGLALECRQWLDQLSQQLRQLGGRLLGPCASGQGLLSVEAAVKAALEEWQYGLQPVTQAGEAADAAVAMSWADICQWVLGRACPLWPLLFEQPLLERAKQLVASDFSSLVDKVAGLLGIALQEAAALPPLTPGSAHAGAWCDTFELQPATPDATVGGRLGGSKRRRLTGHAKAGVAAQRQGSTPQAWLPQAEQVVQRFDQQLSKLLAAALDACGSGAAQQGGSVAADNAASAQQSALGLAETVASRALILQPFVQDRCAEAAEGIAASLGARLLALPAQQAGSDAAAIAGYAPVATQALVLGRVALGMASRSSMLPLVLGSPDRWHAAVHSGSSNGSAGSAGGRPLQGRLPSGVAPAPPAARFERLQQRLHSVGLQAYGSWAAWASEGLADALTAGLASDPTLAANAPLRCWEETVIGGGGGGDGGDLGEDSMDGGGGGGSGLEMRFQLPAAPSPAAVQLALAACQEIDRAGGHLLEEEPLLLLKWRLGGSLLAALTAALAEAGEAAGDGGVLAGKLSEKGVLQVLFDARFLLDLLSGGRPVSAGAADAASSAAAVTSRRHEAAALEARLSGRLDPIDWATYEPYLYSNKDRAAARCQVLFGMLLRGDRPQQRSGAPLPPGAANMPADSNILRMAPVGPRFSYLPVTTPMALLRQSSMQQLSAGGGLGGEALSSSSSASGSEVSAYSFASLLSEGGGRARPSGEGGAGAGGYAAQAGAASSGVGKLVGLLGDRAASALGDMGGSSLLSSFNKGWL</sequence>
<evidence type="ECO:0000313" key="10">
    <source>
        <dbReference type="Proteomes" id="UP000239649"/>
    </source>
</evidence>
<accession>A0A2P6V911</accession>
<dbReference type="EMBL" id="LHPF02000019">
    <property type="protein sequence ID" value="PSC70573.1"/>
    <property type="molecule type" value="Genomic_DNA"/>
</dbReference>
<evidence type="ECO:0000256" key="8">
    <source>
        <dbReference type="SAM" id="MobiDB-lite"/>
    </source>
</evidence>
<evidence type="ECO:0000256" key="5">
    <source>
        <dbReference type="ARBA" id="ARBA00022927"/>
    </source>
</evidence>
<dbReference type="PANTHER" id="PTHR31658:SF0">
    <property type="entry name" value="CONSERVED OLIGOMERIC GOLGI COMPLEX SUBUNIT 1"/>
    <property type="match status" value="1"/>
</dbReference>
<evidence type="ECO:0000256" key="6">
    <source>
        <dbReference type="ARBA" id="ARBA00023034"/>
    </source>
</evidence>
<keyword evidence="5" id="KW-0653">Protein transport</keyword>
<dbReference type="GO" id="GO:0017119">
    <property type="term" value="C:Golgi transport complex"/>
    <property type="evidence" value="ECO:0007669"/>
    <property type="project" value="InterPro"/>
</dbReference>